<sequence length="213" mass="24532">MPPPNKDTQIFKSLEKAMKNNSKVFTLGLIVSWYSSNVRVLLLNKYLFNKYGFKYPIFLTICHMTTWSLLIYITVAWIKMVPMQTIQSRVQFLKISTLNLVFCVLVMIGNICLRFMAVSFNHAVGDTKLFFTTIFAYLMALKRDARLTSKNSMNLLLYMAPIADVFLFPTILIIEENVIGITLALARDDIKINLNIMQRASLTRNLGRSHMKE</sequence>
<dbReference type="InterPro" id="IPR004853">
    <property type="entry name" value="Sugar_P_trans_dom"/>
</dbReference>
<dbReference type="Proteomes" id="UP000436088">
    <property type="component" value="Unassembled WGS sequence"/>
</dbReference>
<dbReference type="EMBL" id="VEPZ02001072">
    <property type="protein sequence ID" value="KAE8695822.1"/>
    <property type="molecule type" value="Genomic_DNA"/>
</dbReference>
<evidence type="ECO:0000256" key="1">
    <source>
        <dbReference type="SAM" id="Phobius"/>
    </source>
</evidence>
<evidence type="ECO:0000313" key="3">
    <source>
        <dbReference type="EMBL" id="KAE8695822.1"/>
    </source>
</evidence>
<feature type="domain" description="Sugar phosphate transporter" evidence="2">
    <location>
        <begin position="28"/>
        <end position="143"/>
    </location>
</feature>
<proteinExistence type="predicted"/>
<evidence type="ECO:0000313" key="4">
    <source>
        <dbReference type="Proteomes" id="UP000436088"/>
    </source>
</evidence>
<feature type="transmembrane region" description="Helical" evidence="1">
    <location>
        <begin position="123"/>
        <end position="141"/>
    </location>
</feature>
<keyword evidence="1" id="KW-1133">Transmembrane helix</keyword>
<feature type="transmembrane region" description="Helical" evidence="1">
    <location>
        <begin position="98"/>
        <end position="117"/>
    </location>
</feature>
<keyword evidence="1" id="KW-0472">Membrane</keyword>
<dbReference type="AlphaFoldDB" id="A0A6A2ZXF5"/>
<gene>
    <name evidence="3" type="ORF">F3Y22_tig00110683pilonHSYRG00111</name>
</gene>
<feature type="transmembrane region" description="Helical" evidence="1">
    <location>
        <begin position="153"/>
        <end position="174"/>
    </location>
</feature>
<dbReference type="Pfam" id="PF03151">
    <property type="entry name" value="TPT"/>
    <property type="match status" value="1"/>
</dbReference>
<evidence type="ECO:0000259" key="2">
    <source>
        <dbReference type="Pfam" id="PF03151"/>
    </source>
</evidence>
<name>A0A6A2ZXF5_HIBSY</name>
<comment type="caution">
    <text evidence="3">The sequence shown here is derived from an EMBL/GenBank/DDBJ whole genome shotgun (WGS) entry which is preliminary data.</text>
</comment>
<feature type="transmembrane region" description="Helical" evidence="1">
    <location>
        <begin position="24"/>
        <end position="43"/>
    </location>
</feature>
<keyword evidence="1" id="KW-0812">Transmembrane</keyword>
<reference evidence="3" key="1">
    <citation type="submission" date="2019-09" db="EMBL/GenBank/DDBJ databases">
        <title>Draft genome information of white flower Hibiscus syriacus.</title>
        <authorList>
            <person name="Kim Y.-M."/>
        </authorList>
    </citation>
    <scope>NUCLEOTIDE SEQUENCE [LARGE SCALE GENOMIC DNA]</scope>
    <source>
        <strain evidence="3">YM2019G1</strain>
    </source>
</reference>
<keyword evidence="4" id="KW-1185">Reference proteome</keyword>
<protein>
    <submittedName>
        <fullName evidence="3">Sugar phosphate/phosphate translocator</fullName>
    </submittedName>
</protein>
<accession>A0A6A2ZXF5</accession>
<organism evidence="3 4">
    <name type="scientific">Hibiscus syriacus</name>
    <name type="common">Rose of Sharon</name>
    <dbReference type="NCBI Taxonomy" id="106335"/>
    <lineage>
        <taxon>Eukaryota</taxon>
        <taxon>Viridiplantae</taxon>
        <taxon>Streptophyta</taxon>
        <taxon>Embryophyta</taxon>
        <taxon>Tracheophyta</taxon>
        <taxon>Spermatophyta</taxon>
        <taxon>Magnoliopsida</taxon>
        <taxon>eudicotyledons</taxon>
        <taxon>Gunneridae</taxon>
        <taxon>Pentapetalae</taxon>
        <taxon>rosids</taxon>
        <taxon>malvids</taxon>
        <taxon>Malvales</taxon>
        <taxon>Malvaceae</taxon>
        <taxon>Malvoideae</taxon>
        <taxon>Hibiscus</taxon>
    </lineage>
</organism>
<feature type="transmembrane region" description="Helical" evidence="1">
    <location>
        <begin position="55"/>
        <end position="78"/>
    </location>
</feature>